<evidence type="ECO:0000313" key="3">
    <source>
        <dbReference type="Proteomes" id="UP000358159"/>
    </source>
</evidence>
<proteinExistence type="predicted"/>
<dbReference type="PANTHER" id="PTHR37292:SF2">
    <property type="entry name" value="DUF262 DOMAIN-CONTAINING PROTEIN"/>
    <property type="match status" value="1"/>
</dbReference>
<dbReference type="InterPro" id="IPR004919">
    <property type="entry name" value="GmrSD_N"/>
</dbReference>
<protein>
    <submittedName>
        <fullName evidence="2">DUF262 domain-containing protein</fullName>
    </submittedName>
</protein>
<evidence type="ECO:0000259" key="1">
    <source>
        <dbReference type="Pfam" id="PF03235"/>
    </source>
</evidence>
<dbReference type="PANTHER" id="PTHR37292">
    <property type="entry name" value="VNG6097C"/>
    <property type="match status" value="1"/>
</dbReference>
<comment type="caution">
    <text evidence="2">The sequence shown here is derived from an EMBL/GenBank/DDBJ whole genome shotgun (WGS) entry which is preliminary data.</text>
</comment>
<gene>
    <name evidence="2" type="ORF">F7D42_07425</name>
</gene>
<evidence type="ECO:0000313" key="2">
    <source>
        <dbReference type="EMBL" id="MQO55540.1"/>
    </source>
</evidence>
<dbReference type="EMBL" id="VZAZ01000034">
    <property type="protein sequence ID" value="MQO55540.1"/>
    <property type="molecule type" value="Genomic_DNA"/>
</dbReference>
<name>A0A6A7VPL2_9BACT</name>
<organism evidence="2 3">
    <name type="scientific">Segatella copri</name>
    <dbReference type="NCBI Taxonomy" id="165179"/>
    <lineage>
        <taxon>Bacteria</taxon>
        <taxon>Pseudomonadati</taxon>
        <taxon>Bacteroidota</taxon>
        <taxon>Bacteroidia</taxon>
        <taxon>Bacteroidales</taxon>
        <taxon>Prevotellaceae</taxon>
        <taxon>Segatella</taxon>
    </lineage>
</organism>
<dbReference type="RefSeq" id="WP_153094967.1">
    <property type="nucleotide sequence ID" value="NZ_CATKVW010000001.1"/>
</dbReference>
<accession>A0A6A7VPL2</accession>
<dbReference type="Proteomes" id="UP000358159">
    <property type="component" value="Unassembled WGS sequence"/>
</dbReference>
<dbReference type="Pfam" id="PF03235">
    <property type="entry name" value="GmrSD_N"/>
    <property type="match status" value="1"/>
</dbReference>
<dbReference type="AlphaFoldDB" id="A0A6A7VPL2"/>
<sequence length="609" mass="69449">MSSEKFHNTSITIKGLLGLIEAKDIAIPEIQRPFVWKNSQVRDLIDSLYKGYPTGYIILWKNPNVKLKDGTISSGKKVIIDGQQRITALMTAIAAQKVFNNEFKESRVKIAFNPFAALEYANGDSEAEMFAVQTPAHIKSKNWIPDISEIFSTKFSSWTFIPKYIEENPEMSGNDLQQVLDQLKSVETTQIGVIELSEKLDIDVVTDIFIRINSKGTPLSQGDFVMSKMAADEQHGGNTLRKIVDYFSHLAVVPTYYEYIKNNDKDFASTPYLQKLSWLADDKETVYDPGCDDVIRVAFMHKLKRAKLANLVQLLTGRDFETREFKEEIVEDTFNKMYEGVLNVISQHNFTQFMIAIKSAGFISNKMVTSNMALDFAYTIHLLLQESNVPVAERKRIVQKWYVLSVLTGRYSSSPESAFARDIRQITEQGVPAMLKAMEDAILSENFWNVAVPQNLTMTSTNNPTYLVYLASQVYFNDISLLSTNITVRELISLGGDVHHVFPKQYLINNHYAKNQYNQDANYAYLDRPVNESIGKKSPKEYFSLALEQCQTKVAVCGSITDEDLLQKNLAMNCIPSDVFKMDQNDYIHFLEVRRLLMANKIRKYYESL</sequence>
<feature type="domain" description="GmrSD restriction endonucleases N-terminal" evidence="1">
    <location>
        <begin position="19"/>
        <end position="228"/>
    </location>
</feature>
<reference evidence="2 3" key="1">
    <citation type="submission" date="2019-09" db="EMBL/GenBank/DDBJ databases">
        <title>Distinct polysaccharide growth profiles of human intestinal Prevotella copri isolates.</title>
        <authorList>
            <person name="Fehlner-Peach H."/>
            <person name="Magnabosco C."/>
            <person name="Raghavan V."/>
            <person name="Scher J.U."/>
            <person name="Tett A."/>
            <person name="Cox L.M."/>
            <person name="Gottsegen C."/>
            <person name="Watters A."/>
            <person name="Wiltshire- Gordon J.D."/>
            <person name="Segata N."/>
            <person name="Bonneau R."/>
            <person name="Littman D.R."/>
        </authorList>
    </citation>
    <scope>NUCLEOTIDE SEQUENCE [LARGE SCALE GENOMIC DNA]</scope>
    <source>
        <strain evidence="2 3">BVe41219</strain>
    </source>
</reference>